<dbReference type="CDD" id="cd01949">
    <property type="entry name" value="GGDEF"/>
    <property type="match status" value="1"/>
</dbReference>
<feature type="domain" description="GGDEF" evidence="2">
    <location>
        <begin position="429"/>
        <end position="589"/>
    </location>
</feature>
<comment type="caution">
    <text evidence="3">The sequence shown here is derived from an EMBL/GenBank/DDBJ whole genome shotgun (WGS) entry which is preliminary data.</text>
</comment>
<dbReference type="PANTHER" id="PTHR33121:SF76">
    <property type="entry name" value="SIGNALING PROTEIN"/>
    <property type="match status" value="1"/>
</dbReference>
<dbReference type="InterPro" id="IPR050706">
    <property type="entry name" value="Cyclic-di-GMP_PDE-like"/>
</dbReference>
<dbReference type="InterPro" id="IPR001633">
    <property type="entry name" value="EAL_dom"/>
</dbReference>
<protein>
    <submittedName>
        <fullName evidence="3">GGDEF domain-containing protein</fullName>
    </submittedName>
</protein>
<dbReference type="Proteomes" id="UP001281656">
    <property type="component" value="Unassembled WGS sequence"/>
</dbReference>
<proteinExistence type="predicted"/>
<dbReference type="RefSeq" id="WP_318797807.1">
    <property type="nucleotide sequence ID" value="NZ_JARUJP010000007.1"/>
</dbReference>
<dbReference type="PROSITE" id="PS50887">
    <property type="entry name" value="GGDEF"/>
    <property type="match status" value="1"/>
</dbReference>
<dbReference type="Pfam" id="PF00990">
    <property type="entry name" value="GGDEF"/>
    <property type="match status" value="1"/>
</dbReference>
<dbReference type="Pfam" id="PF00563">
    <property type="entry name" value="EAL"/>
    <property type="match status" value="1"/>
</dbReference>
<dbReference type="Gene3D" id="3.10.580.10">
    <property type="entry name" value="CBS-domain"/>
    <property type="match status" value="1"/>
</dbReference>
<dbReference type="InterPro" id="IPR000644">
    <property type="entry name" value="CBS_dom"/>
</dbReference>
<dbReference type="CDD" id="cd01948">
    <property type="entry name" value="EAL"/>
    <property type="match status" value="1"/>
</dbReference>
<dbReference type="InterPro" id="IPR046342">
    <property type="entry name" value="CBS_dom_sf"/>
</dbReference>
<accession>A0ABU4JSL2</accession>
<dbReference type="PANTHER" id="PTHR33121">
    <property type="entry name" value="CYCLIC DI-GMP PHOSPHODIESTERASE PDEF"/>
    <property type="match status" value="1"/>
</dbReference>
<name>A0ABU4JSL2_9CLOT</name>
<keyword evidence="4" id="KW-1185">Reference proteome</keyword>
<evidence type="ECO:0000259" key="1">
    <source>
        <dbReference type="PROSITE" id="PS50883"/>
    </source>
</evidence>
<dbReference type="NCBIfam" id="TIGR00254">
    <property type="entry name" value="GGDEF"/>
    <property type="match status" value="1"/>
</dbReference>
<dbReference type="Gene3D" id="3.30.70.270">
    <property type="match status" value="1"/>
</dbReference>
<dbReference type="InterPro" id="IPR000160">
    <property type="entry name" value="GGDEF_dom"/>
</dbReference>
<evidence type="ECO:0000259" key="2">
    <source>
        <dbReference type="PROSITE" id="PS50887"/>
    </source>
</evidence>
<dbReference type="InterPro" id="IPR035919">
    <property type="entry name" value="EAL_sf"/>
</dbReference>
<dbReference type="SUPFAM" id="SSF54631">
    <property type="entry name" value="CBS-domain pair"/>
    <property type="match status" value="1"/>
</dbReference>
<dbReference type="InterPro" id="IPR029787">
    <property type="entry name" value="Nucleotide_cyclase"/>
</dbReference>
<dbReference type="SMART" id="SM00052">
    <property type="entry name" value="EAL"/>
    <property type="match status" value="1"/>
</dbReference>
<feature type="domain" description="EAL" evidence="1">
    <location>
        <begin position="1"/>
        <end position="251"/>
    </location>
</feature>
<dbReference type="PROSITE" id="PS50883">
    <property type="entry name" value="EAL"/>
    <property type="match status" value="1"/>
</dbReference>
<dbReference type="InterPro" id="IPR043128">
    <property type="entry name" value="Rev_trsase/Diguanyl_cyclase"/>
</dbReference>
<dbReference type="SUPFAM" id="SSF141868">
    <property type="entry name" value="EAL domain-like"/>
    <property type="match status" value="1"/>
</dbReference>
<gene>
    <name evidence="3" type="ORF">P8V03_08050</name>
</gene>
<evidence type="ECO:0000313" key="3">
    <source>
        <dbReference type="EMBL" id="MDW8801108.1"/>
    </source>
</evidence>
<reference evidence="3 4" key="1">
    <citation type="submission" date="2023-04" db="EMBL/GenBank/DDBJ databases">
        <title>Clostridium tannerae sp. nov., isolated from the fecal material of an alpaca.</title>
        <authorList>
            <person name="Miller S."/>
            <person name="Hendry M."/>
            <person name="King J."/>
            <person name="Sankaranarayanan K."/>
            <person name="Lawson P.A."/>
        </authorList>
    </citation>
    <scope>NUCLEOTIDE SEQUENCE [LARGE SCALE GENOMIC DNA]</scope>
    <source>
        <strain evidence="3 4">A1-XYC3</strain>
    </source>
</reference>
<dbReference type="SMART" id="SM00267">
    <property type="entry name" value="GGDEF"/>
    <property type="match status" value="1"/>
</dbReference>
<dbReference type="Gene3D" id="3.20.20.450">
    <property type="entry name" value="EAL domain"/>
    <property type="match status" value="1"/>
</dbReference>
<dbReference type="Pfam" id="PF00571">
    <property type="entry name" value="CBS"/>
    <property type="match status" value="1"/>
</dbReference>
<organism evidence="3 4">
    <name type="scientific">Clostridium tanneri</name>
    <dbReference type="NCBI Taxonomy" id="3037988"/>
    <lineage>
        <taxon>Bacteria</taxon>
        <taxon>Bacillati</taxon>
        <taxon>Bacillota</taxon>
        <taxon>Clostridia</taxon>
        <taxon>Eubacteriales</taxon>
        <taxon>Clostridiaceae</taxon>
        <taxon>Clostridium</taxon>
    </lineage>
</organism>
<dbReference type="CDD" id="cd04598">
    <property type="entry name" value="CBS_pair_GGDEF_EAL"/>
    <property type="match status" value="1"/>
</dbReference>
<sequence>MCNLRGELERILKLGNIKTVFQPIISLKSGNVFGYEALTRGPENSPLKSPEKLFSVAQSYNRLWELECLCRSKAIERGHKIHKNKFLFLNVDPYIFKDDKYKKGFTKEFLSKYNMSPESIIFEITERTCIKDYKSFKLALDNYLEEGYKIAIDDTGAGYSGLKMLSETKPHYIKIDMDLIRDIHKDLFKQHLISGLVSLSNSTNMKLIAEGIECEEELVKLIQLGVHAGQGYFLQRPSETLLDTNEEIKNIILNTYNQENSKLLNCSKISIGQIARRDKTFDLNRPCKDIKEYFDNTTYTGACIVNKDLPVGLVMSHSLNSIFATQYGLAVFLKRPISLIMNTSPLVVDYNTFVSDVSQVAMSRKDENVYDYIIITKNFKYYGVVTIKNLLEFTTALERNYAKELNPLTSLPGNVIIENKLKEVLELKRNSCILYFDIDNFKVYNDSYGFENGDKVLKLTANIIKNNLKIYFSNNNFLGHIGGDDFIAVVEGCYGDCVKLCEKVIKEFDEKILDYFDEEDKKNGFIEAIDRKGNKDTFDITSISIAGVLGMLNVFSKVNDIAKYVANMKKETKSLRYSNYRIKVLSNDDNYL</sequence>
<dbReference type="EMBL" id="JARUJP010000007">
    <property type="protein sequence ID" value="MDW8801108.1"/>
    <property type="molecule type" value="Genomic_DNA"/>
</dbReference>
<evidence type="ECO:0000313" key="4">
    <source>
        <dbReference type="Proteomes" id="UP001281656"/>
    </source>
</evidence>
<dbReference type="SUPFAM" id="SSF55073">
    <property type="entry name" value="Nucleotide cyclase"/>
    <property type="match status" value="1"/>
</dbReference>